<gene>
    <name evidence="11" type="ORF">GWK08_01680</name>
</gene>
<dbReference type="InterPro" id="IPR005135">
    <property type="entry name" value="Endo/exonuclease/phosphatase"/>
</dbReference>
<feature type="transmembrane region" description="Helical" evidence="9">
    <location>
        <begin position="68"/>
        <end position="86"/>
    </location>
</feature>
<dbReference type="GO" id="GO:0006281">
    <property type="term" value="P:DNA repair"/>
    <property type="evidence" value="ECO:0007669"/>
    <property type="project" value="UniProtKB-KW"/>
</dbReference>
<evidence type="ECO:0000256" key="9">
    <source>
        <dbReference type="SAM" id="Phobius"/>
    </source>
</evidence>
<dbReference type="AlphaFoldDB" id="A0A6P0UJT7"/>
<dbReference type="EMBL" id="JAABOO010000001">
    <property type="protein sequence ID" value="NER12139.1"/>
    <property type="molecule type" value="Genomic_DNA"/>
</dbReference>
<evidence type="ECO:0000256" key="1">
    <source>
        <dbReference type="ARBA" id="ARBA00001936"/>
    </source>
</evidence>
<evidence type="ECO:0000256" key="3">
    <source>
        <dbReference type="ARBA" id="ARBA00022722"/>
    </source>
</evidence>
<keyword evidence="8" id="KW-0234">DNA repair</keyword>
<dbReference type="InterPro" id="IPR036691">
    <property type="entry name" value="Endo/exonu/phosph_ase_sf"/>
</dbReference>
<name>A0A6P0UJT7_9FLAO</name>
<feature type="domain" description="Endonuclease/exonuclease/phosphatase" evidence="10">
    <location>
        <begin position="103"/>
        <end position="330"/>
    </location>
</feature>
<feature type="transmembrane region" description="Helical" evidence="9">
    <location>
        <begin position="38"/>
        <end position="61"/>
    </location>
</feature>
<dbReference type="RefSeq" id="WP_163605173.1">
    <property type="nucleotide sequence ID" value="NZ_JAABOO010000001.1"/>
</dbReference>
<dbReference type="PANTHER" id="PTHR15822:SF4">
    <property type="entry name" value="TYROSYL-DNA PHOSPHODIESTERASE 2"/>
    <property type="match status" value="1"/>
</dbReference>
<comment type="cofactor">
    <cofactor evidence="2">
        <name>Mg(2+)</name>
        <dbReference type="ChEBI" id="CHEBI:18420"/>
    </cofactor>
</comment>
<evidence type="ECO:0000256" key="8">
    <source>
        <dbReference type="ARBA" id="ARBA00023204"/>
    </source>
</evidence>
<comment type="cofactor">
    <cofactor evidence="1">
        <name>Mn(2+)</name>
        <dbReference type="ChEBI" id="CHEBI:29035"/>
    </cofactor>
</comment>
<dbReference type="Gene3D" id="3.60.10.10">
    <property type="entry name" value="Endonuclease/exonuclease/phosphatase"/>
    <property type="match status" value="1"/>
</dbReference>
<keyword evidence="7" id="KW-0460">Magnesium</keyword>
<keyword evidence="6" id="KW-0378">Hydrolase</keyword>
<keyword evidence="5" id="KW-0227">DNA damage</keyword>
<keyword evidence="12" id="KW-1185">Reference proteome</keyword>
<evidence type="ECO:0000256" key="2">
    <source>
        <dbReference type="ARBA" id="ARBA00001946"/>
    </source>
</evidence>
<reference evidence="11 12" key="1">
    <citation type="submission" date="2020-01" db="EMBL/GenBank/DDBJ databases">
        <title>Leptobacterium flavescens.</title>
        <authorList>
            <person name="Wang G."/>
        </authorList>
    </citation>
    <scope>NUCLEOTIDE SEQUENCE [LARGE SCALE GENOMIC DNA]</scope>
    <source>
        <strain evidence="11 12">KCTC 22160</strain>
    </source>
</reference>
<keyword evidence="11" id="KW-0255">Endonuclease</keyword>
<dbReference type="CDD" id="cd09084">
    <property type="entry name" value="EEP-2"/>
    <property type="match status" value="1"/>
</dbReference>
<dbReference type="GO" id="GO:0016787">
    <property type="term" value="F:hydrolase activity"/>
    <property type="evidence" value="ECO:0007669"/>
    <property type="project" value="UniProtKB-KW"/>
</dbReference>
<protein>
    <submittedName>
        <fullName evidence="11">Endonuclease</fullName>
    </submittedName>
</protein>
<dbReference type="InterPro" id="IPR051547">
    <property type="entry name" value="TDP2-like"/>
</dbReference>
<dbReference type="SUPFAM" id="SSF56219">
    <property type="entry name" value="DNase I-like"/>
    <property type="match status" value="1"/>
</dbReference>
<evidence type="ECO:0000256" key="7">
    <source>
        <dbReference type="ARBA" id="ARBA00022842"/>
    </source>
</evidence>
<keyword evidence="9" id="KW-0472">Membrane</keyword>
<keyword evidence="9" id="KW-0812">Transmembrane</keyword>
<keyword evidence="9" id="KW-1133">Transmembrane helix</keyword>
<dbReference type="GO" id="GO:0046872">
    <property type="term" value="F:metal ion binding"/>
    <property type="evidence" value="ECO:0007669"/>
    <property type="project" value="UniProtKB-KW"/>
</dbReference>
<keyword evidence="3" id="KW-0540">Nuclease</keyword>
<evidence type="ECO:0000313" key="11">
    <source>
        <dbReference type="EMBL" id="NER12139.1"/>
    </source>
</evidence>
<proteinExistence type="predicted"/>
<evidence type="ECO:0000259" key="10">
    <source>
        <dbReference type="Pfam" id="PF03372"/>
    </source>
</evidence>
<keyword evidence="4" id="KW-0479">Metal-binding</keyword>
<comment type="caution">
    <text evidence="11">The sequence shown here is derived from an EMBL/GenBank/DDBJ whole genome shotgun (WGS) entry which is preliminary data.</text>
</comment>
<accession>A0A6P0UJT7</accession>
<feature type="transmembrane region" description="Helical" evidence="9">
    <location>
        <begin position="12"/>
        <end position="32"/>
    </location>
</feature>
<evidence type="ECO:0000256" key="6">
    <source>
        <dbReference type="ARBA" id="ARBA00022801"/>
    </source>
</evidence>
<dbReference type="Proteomes" id="UP000468581">
    <property type="component" value="Unassembled WGS sequence"/>
</dbReference>
<organism evidence="11 12">
    <name type="scientific">Leptobacterium flavescens</name>
    <dbReference type="NCBI Taxonomy" id="472055"/>
    <lineage>
        <taxon>Bacteria</taxon>
        <taxon>Pseudomonadati</taxon>
        <taxon>Bacteroidota</taxon>
        <taxon>Flavobacteriia</taxon>
        <taxon>Flavobacteriales</taxon>
        <taxon>Flavobacteriaceae</taxon>
        <taxon>Leptobacterium</taxon>
    </lineage>
</organism>
<sequence>MSKLRLVNKGIFLLNSVFAAFLLLSYALPYIFSRSFPSLSVLSLTVPILIVINLMFMLYWILRLKKQFLLSFLILLLGYQHVFSFYKLPFGKTKERAEAVSLMSYNVRLFNVYEWIDDEGIADKISTFLKDQDPDILCLQEFYFEKEAMFDHYPYRYIKYKTENQKTGQAIFSRFPIVDRGSLEFPDTGNNAIYADIVKNDDTVRIYNLHLESLRINPEKEDLSQKNSGRLLKRIGTSFAIQQAQANIFNKHQETCMYKKIVCGDFNNTQYSNIYKKIRGDMKDTFEEAGKGFGKTFDFKYFPVRIDFIMVDGEMEVISHKNFKERYSDHYPVSSSLIF</sequence>
<dbReference type="Pfam" id="PF03372">
    <property type="entry name" value="Exo_endo_phos"/>
    <property type="match status" value="1"/>
</dbReference>
<dbReference type="PANTHER" id="PTHR15822">
    <property type="entry name" value="TRAF AND TNF RECEPTOR-ASSOCIATED PROTEIN"/>
    <property type="match status" value="1"/>
</dbReference>
<dbReference type="GO" id="GO:0004519">
    <property type="term" value="F:endonuclease activity"/>
    <property type="evidence" value="ECO:0007669"/>
    <property type="project" value="UniProtKB-KW"/>
</dbReference>
<evidence type="ECO:0000313" key="12">
    <source>
        <dbReference type="Proteomes" id="UP000468581"/>
    </source>
</evidence>
<evidence type="ECO:0000256" key="4">
    <source>
        <dbReference type="ARBA" id="ARBA00022723"/>
    </source>
</evidence>
<evidence type="ECO:0000256" key="5">
    <source>
        <dbReference type="ARBA" id="ARBA00022763"/>
    </source>
</evidence>